<dbReference type="Proteomes" id="UP000231098">
    <property type="component" value="Unassembled WGS sequence"/>
</dbReference>
<organism evidence="3 4">
    <name type="scientific">candidate division WWE3 bacterium CG08_land_8_20_14_0_20_41_15</name>
    <dbReference type="NCBI Taxonomy" id="1975086"/>
    <lineage>
        <taxon>Bacteria</taxon>
        <taxon>Katanobacteria</taxon>
    </lineage>
</organism>
<dbReference type="HAMAP" id="MF_00048">
    <property type="entry name" value="UPF0102"/>
    <property type="match status" value="1"/>
</dbReference>
<accession>A0A2H0X9S8</accession>
<evidence type="ECO:0000256" key="1">
    <source>
        <dbReference type="ARBA" id="ARBA00006738"/>
    </source>
</evidence>
<comment type="caution">
    <text evidence="3">The sequence shown here is derived from an EMBL/GenBank/DDBJ whole genome shotgun (WGS) entry which is preliminary data.</text>
</comment>
<dbReference type="PANTHER" id="PTHR34039:SF1">
    <property type="entry name" value="UPF0102 PROTEIN YRAN"/>
    <property type="match status" value="1"/>
</dbReference>
<proteinExistence type="inferred from homology"/>
<dbReference type="Gene3D" id="3.40.1350.10">
    <property type="match status" value="1"/>
</dbReference>
<sequence length="159" mass="18293">MFAGRNFIISATGLEKRRVKLTLESKFPNLNQNMATYSKTEVGRLGEEIALDFLIKKGYRFIEKNWRFKDFGEIDIVFVKGDKLIFAEVKTQIGSSYKEPEEAVDERKIRALSRTGWVYSETHPELPPSLRIDVVGIILNEDLSLSKINLFENVFEENG</sequence>
<dbReference type="CDD" id="cd20736">
    <property type="entry name" value="PoNe_Nuclease"/>
    <property type="match status" value="1"/>
</dbReference>
<dbReference type="AlphaFoldDB" id="A0A2H0X9S8"/>
<comment type="similarity">
    <text evidence="1 2">Belongs to the UPF0102 family.</text>
</comment>
<protein>
    <recommendedName>
        <fullName evidence="2">UPF0102 protein COT51_01725</fullName>
    </recommendedName>
</protein>
<dbReference type="GO" id="GO:0003676">
    <property type="term" value="F:nucleic acid binding"/>
    <property type="evidence" value="ECO:0007669"/>
    <property type="project" value="InterPro"/>
</dbReference>
<dbReference type="PANTHER" id="PTHR34039">
    <property type="entry name" value="UPF0102 PROTEIN YRAN"/>
    <property type="match status" value="1"/>
</dbReference>
<dbReference type="EMBL" id="PEYV01000029">
    <property type="protein sequence ID" value="PIS21611.1"/>
    <property type="molecule type" value="Genomic_DNA"/>
</dbReference>
<dbReference type="Pfam" id="PF02021">
    <property type="entry name" value="UPF0102"/>
    <property type="match status" value="1"/>
</dbReference>
<dbReference type="InterPro" id="IPR011856">
    <property type="entry name" value="tRNA_endonuc-like_dom_sf"/>
</dbReference>
<evidence type="ECO:0000313" key="4">
    <source>
        <dbReference type="Proteomes" id="UP000231098"/>
    </source>
</evidence>
<reference evidence="4" key="1">
    <citation type="submission" date="2017-09" db="EMBL/GenBank/DDBJ databases">
        <title>Depth-based differentiation of microbial function through sediment-hosted aquifers and enrichment of novel symbionts in the deep terrestrial subsurface.</title>
        <authorList>
            <person name="Probst A.J."/>
            <person name="Ladd B."/>
            <person name="Jarett J.K."/>
            <person name="Geller-Mcgrath D.E."/>
            <person name="Sieber C.M.K."/>
            <person name="Emerson J.B."/>
            <person name="Anantharaman K."/>
            <person name="Thomas B.C."/>
            <person name="Malmstrom R."/>
            <person name="Stieglmeier M."/>
            <person name="Klingl A."/>
            <person name="Woyke T."/>
            <person name="Ryan C.M."/>
            <person name="Banfield J.F."/>
        </authorList>
    </citation>
    <scope>NUCLEOTIDE SEQUENCE [LARGE SCALE GENOMIC DNA]</scope>
</reference>
<evidence type="ECO:0000313" key="3">
    <source>
        <dbReference type="EMBL" id="PIS21611.1"/>
    </source>
</evidence>
<name>A0A2H0X9S8_UNCKA</name>
<gene>
    <name evidence="3" type="ORF">COT51_01725</name>
</gene>
<dbReference type="SUPFAM" id="SSF52980">
    <property type="entry name" value="Restriction endonuclease-like"/>
    <property type="match status" value="1"/>
</dbReference>
<evidence type="ECO:0000256" key="2">
    <source>
        <dbReference type="HAMAP-Rule" id="MF_00048"/>
    </source>
</evidence>
<dbReference type="InterPro" id="IPR003509">
    <property type="entry name" value="UPF0102_YraN-like"/>
</dbReference>
<dbReference type="InterPro" id="IPR011335">
    <property type="entry name" value="Restrct_endonuc-II-like"/>
</dbReference>